<feature type="domain" description="Carbohydrate kinase PfkB" evidence="13">
    <location>
        <begin position="1"/>
        <end position="290"/>
    </location>
</feature>
<dbReference type="HAMAP" id="MF_01987">
    <property type="entry name" value="Ribokinase"/>
    <property type="match status" value="1"/>
</dbReference>
<feature type="active site" description="Proton acceptor" evidence="12">
    <location>
        <position position="248"/>
    </location>
</feature>
<evidence type="ECO:0000256" key="5">
    <source>
        <dbReference type="ARBA" id="ARBA00022723"/>
    </source>
</evidence>
<evidence type="ECO:0000256" key="6">
    <source>
        <dbReference type="ARBA" id="ARBA00022741"/>
    </source>
</evidence>
<dbReference type="EMBL" id="CP033433">
    <property type="protein sequence ID" value="AYQ74470.1"/>
    <property type="molecule type" value="Genomic_DNA"/>
</dbReference>
<evidence type="ECO:0000313" key="15">
    <source>
        <dbReference type="Proteomes" id="UP000269097"/>
    </source>
</evidence>
<evidence type="ECO:0000256" key="3">
    <source>
        <dbReference type="ARBA" id="ARBA00016943"/>
    </source>
</evidence>
<evidence type="ECO:0000256" key="11">
    <source>
        <dbReference type="ARBA" id="ARBA00023277"/>
    </source>
</evidence>
<keyword evidence="11 12" id="KW-0119">Carbohydrate metabolism</keyword>
<feature type="binding site" evidence="12">
    <location>
        <position position="244"/>
    </location>
    <ligand>
        <name>K(+)</name>
        <dbReference type="ChEBI" id="CHEBI:29103"/>
    </ligand>
</feature>
<proteinExistence type="inferred from homology"/>
<evidence type="ECO:0000256" key="7">
    <source>
        <dbReference type="ARBA" id="ARBA00022777"/>
    </source>
</evidence>
<dbReference type="PROSITE" id="PS00583">
    <property type="entry name" value="PFKB_KINASES_1"/>
    <property type="match status" value="1"/>
</dbReference>
<comment type="cofactor">
    <cofactor evidence="12">
        <name>Mg(2+)</name>
        <dbReference type="ChEBI" id="CHEBI:18420"/>
    </cofactor>
    <text evidence="12">Requires a divalent cation, most likely magnesium in vivo, as an electrophilic catalyst to aid phosphoryl group transfer. It is the chelate of the metal and the nucleotide that is the actual substrate.</text>
</comment>
<dbReference type="GO" id="GO:0046872">
    <property type="term" value="F:metal ion binding"/>
    <property type="evidence" value="ECO:0007669"/>
    <property type="project" value="UniProtKB-KW"/>
</dbReference>
<evidence type="ECO:0000256" key="4">
    <source>
        <dbReference type="ARBA" id="ARBA00022679"/>
    </source>
</evidence>
<dbReference type="Pfam" id="PF00294">
    <property type="entry name" value="PfkB"/>
    <property type="match status" value="1"/>
</dbReference>
<evidence type="ECO:0000256" key="12">
    <source>
        <dbReference type="HAMAP-Rule" id="MF_01987"/>
    </source>
</evidence>
<comment type="activity regulation">
    <text evidence="12">Activated by a monovalent cation that binds near, but not in, the active site. The most likely occupant of the site in vivo is potassium. Ion binding induces a conformational change that may alter substrate affinity.</text>
</comment>
<dbReference type="InterPro" id="IPR011877">
    <property type="entry name" value="Ribokinase"/>
</dbReference>
<keyword evidence="6 12" id="KW-0547">Nucleotide-binding</keyword>
<organism evidence="14 15">
    <name type="scientific">Cohnella candidum</name>
    <dbReference type="NCBI Taxonomy" id="2674991"/>
    <lineage>
        <taxon>Bacteria</taxon>
        <taxon>Bacillati</taxon>
        <taxon>Bacillota</taxon>
        <taxon>Bacilli</taxon>
        <taxon>Bacillales</taxon>
        <taxon>Paenibacillaceae</taxon>
        <taxon>Cohnella</taxon>
    </lineage>
</organism>
<reference evidence="14 15" key="1">
    <citation type="submission" date="2018-10" db="EMBL/GenBank/DDBJ databases">
        <title>Genome Sequence of Cohnella sp.</title>
        <authorList>
            <person name="Srinivasan S."/>
            <person name="Kim M.K."/>
        </authorList>
    </citation>
    <scope>NUCLEOTIDE SEQUENCE [LARGE SCALE GENOMIC DNA]</scope>
    <source>
        <strain evidence="14 15">18JY8-7</strain>
    </source>
</reference>
<keyword evidence="7 12" id="KW-0418">Kinase</keyword>
<comment type="subcellular location">
    <subcellularLocation>
        <location evidence="12">Cytoplasm</location>
    </subcellularLocation>
</comment>
<comment type="similarity">
    <text evidence="12">Belongs to the carbohydrate kinase PfkB family. Ribokinase subfamily.</text>
</comment>
<evidence type="ECO:0000256" key="8">
    <source>
        <dbReference type="ARBA" id="ARBA00022840"/>
    </source>
</evidence>
<dbReference type="RefSeq" id="WP_123042551.1">
    <property type="nucleotide sequence ID" value="NZ_CP033433.1"/>
</dbReference>
<evidence type="ECO:0000256" key="2">
    <source>
        <dbReference type="ARBA" id="ARBA00012035"/>
    </source>
</evidence>
<feature type="binding site" evidence="12">
    <location>
        <position position="140"/>
    </location>
    <ligand>
        <name>substrate</name>
    </ligand>
</feature>
<keyword evidence="12" id="KW-0963">Cytoplasm</keyword>
<evidence type="ECO:0000313" key="14">
    <source>
        <dbReference type="EMBL" id="AYQ74470.1"/>
    </source>
</evidence>
<keyword evidence="10 12" id="KW-0630">Potassium</keyword>
<feature type="binding site" evidence="12">
    <location>
        <position position="283"/>
    </location>
    <ligand>
        <name>K(+)</name>
        <dbReference type="ChEBI" id="CHEBI:29103"/>
    </ligand>
</feature>
<feature type="binding site" evidence="12">
    <location>
        <begin position="39"/>
        <end position="43"/>
    </location>
    <ligand>
        <name>substrate</name>
    </ligand>
</feature>
<dbReference type="InterPro" id="IPR002173">
    <property type="entry name" value="Carboh/pur_kinase_PfkB_CS"/>
</dbReference>
<feature type="binding site" evidence="12">
    <location>
        <position position="248"/>
    </location>
    <ligand>
        <name>substrate</name>
    </ligand>
</feature>
<dbReference type="PROSITE" id="PS00584">
    <property type="entry name" value="PFKB_KINASES_2"/>
    <property type="match status" value="1"/>
</dbReference>
<comment type="catalytic activity">
    <reaction evidence="12">
        <text>D-ribose + ATP = D-ribose 5-phosphate + ADP + H(+)</text>
        <dbReference type="Rhea" id="RHEA:13697"/>
        <dbReference type="ChEBI" id="CHEBI:15378"/>
        <dbReference type="ChEBI" id="CHEBI:30616"/>
        <dbReference type="ChEBI" id="CHEBI:47013"/>
        <dbReference type="ChEBI" id="CHEBI:78346"/>
        <dbReference type="ChEBI" id="CHEBI:456216"/>
        <dbReference type="EC" id="2.7.1.15"/>
    </reaction>
</comment>
<feature type="binding site" evidence="12">
    <location>
        <position position="184"/>
    </location>
    <ligand>
        <name>ATP</name>
        <dbReference type="ChEBI" id="CHEBI:30616"/>
    </ligand>
</feature>
<dbReference type="KEGG" id="coh:EAV92_18960"/>
<keyword evidence="5 12" id="KW-0479">Metal-binding</keyword>
<dbReference type="CDD" id="cd01174">
    <property type="entry name" value="ribokinase"/>
    <property type="match status" value="1"/>
</dbReference>
<keyword evidence="8 12" id="KW-0067">ATP-binding</keyword>
<dbReference type="Proteomes" id="UP000269097">
    <property type="component" value="Chromosome"/>
</dbReference>
<dbReference type="GO" id="GO:0005524">
    <property type="term" value="F:ATP binding"/>
    <property type="evidence" value="ECO:0007669"/>
    <property type="project" value="UniProtKB-UniRule"/>
</dbReference>
<dbReference type="Gene3D" id="3.40.1190.20">
    <property type="match status" value="1"/>
</dbReference>
<dbReference type="InterPro" id="IPR011611">
    <property type="entry name" value="PfkB_dom"/>
</dbReference>
<dbReference type="EC" id="2.7.1.15" evidence="2 12"/>
<feature type="binding site" evidence="12">
    <location>
        <position position="281"/>
    </location>
    <ligand>
        <name>K(+)</name>
        <dbReference type="ChEBI" id="CHEBI:29103"/>
    </ligand>
</feature>
<dbReference type="PANTHER" id="PTHR10584:SF166">
    <property type="entry name" value="RIBOKINASE"/>
    <property type="match status" value="1"/>
</dbReference>
<dbReference type="InterPro" id="IPR029056">
    <property type="entry name" value="Ribokinase-like"/>
</dbReference>
<comment type="similarity">
    <text evidence="1">Belongs to the carbohydrate kinase pfkB family.</text>
</comment>
<feature type="binding site" evidence="12">
    <location>
        <begin position="247"/>
        <end position="248"/>
    </location>
    <ligand>
        <name>ATP</name>
        <dbReference type="ChEBI" id="CHEBI:30616"/>
    </ligand>
</feature>
<dbReference type="UniPathway" id="UPA00916">
    <property type="reaction ID" value="UER00889"/>
</dbReference>
<comment type="caution">
    <text evidence="12">Lacks conserved residue(s) required for the propagation of feature annotation.</text>
</comment>
<feature type="binding site" evidence="12">
    <location>
        <position position="242"/>
    </location>
    <ligand>
        <name>K(+)</name>
        <dbReference type="ChEBI" id="CHEBI:29103"/>
    </ligand>
</feature>
<gene>
    <name evidence="12 14" type="primary">rbsK</name>
    <name evidence="14" type="ORF">EAV92_18960</name>
</gene>
<name>A0A3G3K260_9BACL</name>
<comment type="subunit">
    <text evidence="12">Homodimer.</text>
</comment>
<dbReference type="PRINTS" id="PR00990">
    <property type="entry name" value="RIBOKINASE"/>
</dbReference>
<dbReference type="GO" id="GO:0019303">
    <property type="term" value="P:D-ribose catabolic process"/>
    <property type="evidence" value="ECO:0007669"/>
    <property type="project" value="UniProtKB-UniRule"/>
</dbReference>
<keyword evidence="9 12" id="KW-0460">Magnesium</keyword>
<feature type="binding site" evidence="12">
    <location>
        <begin position="11"/>
        <end position="13"/>
    </location>
    <ligand>
        <name>substrate</name>
    </ligand>
</feature>
<evidence type="ECO:0000256" key="9">
    <source>
        <dbReference type="ARBA" id="ARBA00022842"/>
    </source>
</evidence>
<dbReference type="GO" id="GO:0005829">
    <property type="term" value="C:cytosol"/>
    <property type="evidence" value="ECO:0007669"/>
    <property type="project" value="TreeGrafter"/>
</dbReference>
<dbReference type="NCBIfam" id="TIGR02152">
    <property type="entry name" value="D_ribokin_bact"/>
    <property type="match status" value="1"/>
</dbReference>
<keyword evidence="4 12" id="KW-0808">Transferase</keyword>
<comment type="pathway">
    <text evidence="12">Carbohydrate metabolism; D-ribose degradation; D-ribose 5-phosphate from beta-D-ribopyranose: step 2/2.</text>
</comment>
<dbReference type="SUPFAM" id="SSF53613">
    <property type="entry name" value="Ribokinase-like"/>
    <property type="match status" value="1"/>
</dbReference>
<sequence>MAKIVVAGSINMDVVIRVPHIPREGETLLARSIGRYGGGKGANQAVAVGRLGGDAVMIGRLGNDDYGKILLDSLSDSGVRTTGIEWDPEQPTGTAYINVSDRGENNIVVHSGANGRFDIAQMERHVRLLEEAEYCLMQLEIPMETVEHAAAVCRNKNVKLLLNPAPAQPLRPEVLRGLYMLIPNESELNLLCPEPGDLQSKATQLHEAGVENVLVTLGSRGCLLVNRDGVRSYSAISVKAKDTTAAGDSFIGGLAVALSQGKTLDESIRYASVVAGIAVSREGAQSSIPDRETVSRIIKIMELSD</sequence>
<feature type="binding site" evidence="12">
    <location>
        <position position="278"/>
    </location>
    <ligand>
        <name>K(+)</name>
        <dbReference type="ChEBI" id="CHEBI:29103"/>
    </ligand>
</feature>
<dbReference type="PANTHER" id="PTHR10584">
    <property type="entry name" value="SUGAR KINASE"/>
    <property type="match status" value="1"/>
</dbReference>
<keyword evidence="15" id="KW-1185">Reference proteome</keyword>
<protein>
    <recommendedName>
        <fullName evidence="3 12">Ribokinase</fullName>
        <shortName evidence="12">RK</shortName>
        <ecNumber evidence="2 12">2.7.1.15</ecNumber>
    </recommendedName>
</protein>
<evidence type="ECO:0000256" key="1">
    <source>
        <dbReference type="ARBA" id="ARBA00005380"/>
    </source>
</evidence>
<dbReference type="AlphaFoldDB" id="A0A3G3K260"/>
<accession>A0A3G3K260</accession>
<evidence type="ECO:0000259" key="13">
    <source>
        <dbReference type="Pfam" id="PF00294"/>
    </source>
</evidence>
<evidence type="ECO:0000256" key="10">
    <source>
        <dbReference type="ARBA" id="ARBA00022958"/>
    </source>
</evidence>
<comment type="function">
    <text evidence="12">Catalyzes the phosphorylation of ribose at O-5 in a reaction requiring ATP and magnesium. The resulting D-ribose-5-phosphate can then be used either for sythesis of nucleotides, histidine, and tryptophan, or as a component of the pentose phosphate pathway.</text>
</comment>
<dbReference type="GO" id="GO:0004747">
    <property type="term" value="F:ribokinase activity"/>
    <property type="evidence" value="ECO:0007669"/>
    <property type="project" value="UniProtKB-UniRule"/>
</dbReference>
<feature type="binding site" evidence="12">
    <location>
        <begin position="216"/>
        <end position="221"/>
    </location>
    <ligand>
        <name>ATP</name>
        <dbReference type="ChEBI" id="CHEBI:30616"/>
    </ligand>
</feature>
<feature type="binding site" evidence="12">
    <location>
        <position position="287"/>
    </location>
    <ligand>
        <name>K(+)</name>
        <dbReference type="ChEBI" id="CHEBI:29103"/>
    </ligand>
</feature>
<dbReference type="InterPro" id="IPR002139">
    <property type="entry name" value="Ribo/fructo_kinase"/>
</dbReference>